<dbReference type="NCBIfam" id="TIGR03751">
    <property type="entry name" value="conj_TIGR03751"/>
    <property type="match status" value="1"/>
</dbReference>
<dbReference type="Proteomes" id="UP000219336">
    <property type="component" value="Unassembled WGS sequence"/>
</dbReference>
<dbReference type="AlphaFoldDB" id="A0A240EGE0"/>
<dbReference type="InterPro" id="IPR022262">
    <property type="entry name" value="Lipoprot_put"/>
</dbReference>
<sequence length="137" mass="15542">MVTIKKGIMCAMTSVLIGCGTTVSEKEEIIPTSDKSMKEIYEEHSTSSSTANTLSNQKLVVKRPATSEEMTINVYQYNNVEKRPTFKRLPNPTLYIYFAPSLSKDGRLPIPAWMTEFQMYDKDEYALPGELNMEATR</sequence>
<proteinExistence type="predicted"/>
<dbReference type="RefSeq" id="WP_096992540.1">
    <property type="nucleotide sequence ID" value="NZ_JBHSII010000006.1"/>
</dbReference>
<gene>
    <name evidence="1" type="ORF">VTH8203_00850</name>
</gene>
<dbReference type="PROSITE" id="PS51257">
    <property type="entry name" value="PROKAR_LIPOPROTEIN"/>
    <property type="match status" value="1"/>
</dbReference>
<organism evidence="1 2">
    <name type="scientific">Vibrio thalassae</name>
    <dbReference type="NCBI Taxonomy" id="1243014"/>
    <lineage>
        <taxon>Bacteria</taxon>
        <taxon>Pseudomonadati</taxon>
        <taxon>Pseudomonadota</taxon>
        <taxon>Gammaproteobacteria</taxon>
        <taxon>Vibrionales</taxon>
        <taxon>Vibrionaceae</taxon>
        <taxon>Vibrio</taxon>
    </lineage>
</organism>
<name>A0A240EGE0_9VIBR</name>
<dbReference type="OrthoDB" id="8863314at2"/>
<evidence type="ECO:0008006" key="3">
    <source>
        <dbReference type="Google" id="ProtNLM"/>
    </source>
</evidence>
<dbReference type="EMBL" id="OANU01000006">
    <property type="protein sequence ID" value="SNX47249.1"/>
    <property type="molecule type" value="Genomic_DNA"/>
</dbReference>
<evidence type="ECO:0000313" key="1">
    <source>
        <dbReference type="EMBL" id="SNX47249.1"/>
    </source>
</evidence>
<protein>
    <recommendedName>
        <fullName evidence="3">Lipoprotein</fullName>
    </recommendedName>
</protein>
<accession>A0A240EGE0</accession>
<evidence type="ECO:0000313" key="2">
    <source>
        <dbReference type="Proteomes" id="UP000219336"/>
    </source>
</evidence>
<reference evidence="2" key="1">
    <citation type="submission" date="2016-06" db="EMBL/GenBank/DDBJ databases">
        <authorList>
            <person name="Rodrigo-Torres L."/>
            <person name="Arahal R.D."/>
            <person name="Lucena T."/>
        </authorList>
    </citation>
    <scope>NUCLEOTIDE SEQUENCE [LARGE SCALE GENOMIC DNA]</scope>
    <source>
        <strain evidence="2">CECT8203</strain>
    </source>
</reference>
<keyword evidence="2" id="KW-1185">Reference proteome</keyword>